<reference evidence="1 2" key="1">
    <citation type="submission" date="2017-06" db="EMBL/GenBank/DDBJ databases">
        <title>Complete Genome Sequence of Streptomyces hawaiiensis NRRL 15010 and insights into acyldepsipeptides biosynthesis.</title>
        <authorList>
            <person name="Mariita R.M."/>
            <person name="Sello J.K."/>
        </authorList>
    </citation>
    <scope>NUCLEOTIDE SEQUENCE [LARGE SCALE GENOMIC DNA]</scope>
    <source>
        <strain evidence="1 2">ATCC 12236</strain>
    </source>
</reference>
<dbReference type="EMBL" id="CP021978">
    <property type="protein sequence ID" value="QCD54145.1"/>
    <property type="molecule type" value="Genomic_DNA"/>
</dbReference>
<accession>A0A6G5R7W9</accession>
<protein>
    <recommendedName>
        <fullName evidence="3">DUF4265 domain-containing protein</fullName>
    </recommendedName>
</protein>
<dbReference type="RefSeq" id="WP_175430853.1">
    <property type="nucleotide sequence ID" value="NZ_CP021978.1"/>
</dbReference>
<proteinExistence type="predicted"/>
<evidence type="ECO:0008006" key="3">
    <source>
        <dbReference type="Google" id="ProtNLM"/>
    </source>
</evidence>
<dbReference type="Pfam" id="PF14085">
    <property type="entry name" value="DUF4265"/>
    <property type="match status" value="1"/>
</dbReference>
<gene>
    <name evidence="1" type="ORF">CEB94_04110</name>
</gene>
<dbReference type="AlphaFoldDB" id="A0A6G5R7W9"/>
<dbReference type="InterPro" id="IPR025361">
    <property type="entry name" value="DUF4265"/>
</dbReference>
<keyword evidence="2" id="KW-1185">Reference proteome</keyword>
<dbReference type="KEGG" id="shaw:CEB94_04110"/>
<evidence type="ECO:0000313" key="2">
    <source>
        <dbReference type="Proteomes" id="UP000495940"/>
    </source>
</evidence>
<organism evidence="1 2">
    <name type="scientific">Streptomyces hawaiiensis</name>
    <dbReference type="NCBI Taxonomy" id="67305"/>
    <lineage>
        <taxon>Bacteria</taxon>
        <taxon>Bacillati</taxon>
        <taxon>Actinomycetota</taxon>
        <taxon>Actinomycetes</taxon>
        <taxon>Kitasatosporales</taxon>
        <taxon>Streptomycetaceae</taxon>
        <taxon>Streptomyces</taxon>
    </lineage>
</organism>
<dbReference type="Proteomes" id="UP000495940">
    <property type="component" value="Chromosome"/>
</dbReference>
<sequence length="162" mass="17509">MMTVMESVVEKIKVWFRFVPREGWFSQDTEGLWATKLSDDTARVGNAPFLQNGVAEGDVVQYQTDSDGLHWAVGQVSSSGNCTIRVVPVPTGPLGSSPQAVHQRLSPFGLGGEVFSEDFPMVAFTVPAGADFAGIKALLAQGQTEGWWHYEVGCGTGEWWGA</sequence>
<name>A0A6G5R7W9_9ACTN</name>
<evidence type="ECO:0000313" key="1">
    <source>
        <dbReference type="EMBL" id="QCD54145.1"/>
    </source>
</evidence>